<name>A0A0L0UIH1_9BASI</name>
<feature type="compositionally biased region" description="Basic and acidic residues" evidence="1">
    <location>
        <begin position="82"/>
        <end position="127"/>
    </location>
</feature>
<organism evidence="2 3">
    <name type="scientific">Puccinia striiformis f. sp. tritici PST-78</name>
    <dbReference type="NCBI Taxonomy" id="1165861"/>
    <lineage>
        <taxon>Eukaryota</taxon>
        <taxon>Fungi</taxon>
        <taxon>Dikarya</taxon>
        <taxon>Basidiomycota</taxon>
        <taxon>Pucciniomycotina</taxon>
        <taxon>Pucciniomycetes</taxon>
        <taxon>Pucciniales</taxon>
        <taxon>Pucciniaceae</taxon>
        <taxon>Puccinia</taxon>
    </lineage>
</organism>
<gene>
    <name evidence="2" type="ORF">PSTG_19822</name>
</gene>
<dbReference type="EMBL" id="AJIL01007972">
    <property type="protein sequence ID" value="KNE86811.1"/>
    <property type="molecule type" value="Genomic_DNA"/>
</dbReference>
<reference evidence="3" key="1">
    <citation type="submission" date="2014-03" db="EMBL/GenBank/DDBJ databases">
        <title>The Genome Sequence of Puccinia striiformis f. sp. tritici PST-78.</title>
        <authorList>
            <consortium name="The Broad Institute Genome Sequencing Platform"/>
            <person name="Cuomo C."/>
            <person name="Hulbert S."/>
            <person name="Chen X."/>
            <person name="Walker B."/>
            <person name="Young S.K."/>
            <person name="Zeng Q."/>
            <person name="Gargeya S."/>
            <person name="Fitzgerald M."/>
            <person name="Haas B."/>
            <person name="Abouelleil A."/>
            <person name="Alvarado L."/>
            <person name="Arachchi H.M."/>
            <person name="Berlin A.M."/>
            <person name="Chapman S.B."/>
            <person name="Goldberg J."/>
            <person name="Griggs A."/>
            <person name="Gujja S."/>
            <person name="Hansen M."/>
            <person name="Howarth C."/>
            <person name="Imamovic A."/>
            <person name="Larimer J."/>
            <person name="McCowan C."/>
            <person name="Montmayeur A."/>
            <person name="Murphy C."/>
            <person name="Neiman D."/>
            <person name="Pearson M."/>
            <person name="Priest M."/>
            <person name="Roberts A."/>
            <person name="Saif S."/>
            <person name="Shea T."/>
            <person name="Sisk P."/>
            <person name="Sykes S."/>
            <person name="Wortman J."/>
            <person name="Nusbaum C."/>
            <person name="Birren B."/>
        </authorList>
    </citation>
    <scope>NUCLEOTIDE SEQUENCE [LARGE SCALE GENOMIC DNA]</scope>
    <source>
        <strain evidence="3">race PST-78</strain>
    </source>
</reference>
<feature type="non-terminal residue" evidence="2">
    <location>
        <position position="127"/>
    </location>
</feature>
<proteinExistence type="predicted"/>
<comment type="caution">
    <text evidence="2">The sequence shown here is derived from an EMBL/GenBank/DDBJ whole genome shotgun (WGS) entry which is preliminary data.</text>
</comment>
<evidence type="ECO:0000256" key="1">
    <source>
        <dbReference type="SAM" id="MobiDB-lite"/>
    </source>
</evidence>
<accession>A0A0L0UIH1</accession>
<dbReference type="AlphaFoldDB" id="A0A0L0UIH1"/>
<dbReference type="Proteomes" id="UP000054564">
    <property type="component" value="Unassembled WGS sequence"/>
</dbReference>
<evidence type="ECO:0000313" key="3">
    <source>
        <dbReference type="Proteomes" id="UP000054564"/>
    </source>
</evidence>
<evidence type="ECO:0000313" key="2">
    <source>
        <dbReference type="EMBL" id="KNE86811.1"/>
    </source>
</evidence>
<protein>
    <submittedName>
        <fullName evidence="2">Uncharacterized protein</fullName>
    </submittedName>
</protein>
<keyword evidence="3" id="KW-1185">Reference proteome</keyword>
<feature type="region of interest" description="Disordered" evidence="1">
    <location>
        <begin position="61"/>
        <end position="127"/>
    </location>
</feature>
<sequence>MVRQQINTMQEANLLRVRSYRDVVENRELENARNAERAQIIRTERDTHPLERERRLCADYNDPMLREEEQQVDTVRRRTRRQNAELRELEQEADSARRRAIREDTEVQEREQQANSDRRRAAREDDE</sequence>